<sequence>MLALEVQNLSKVFKNKNDVVNAVDNVSFSIQKGKITCLLGENGAGKSTLIKCLVDLIIPDRGTIHYYIGNNPLSQIGCILEGERNVYYYLTVYDNLFYFGKLNKLRRNQLNHRIDEVLEVLDLSHKKFTYVAELSRGMQQKVALAIVMIRDPELLILDEPTLGLDVQSTNSLMEYLLKLTNAGKTIILTTHQMDVAEQLADQIILYKDGRIIKDISKQELFASFQNESYVNIVTDKKVTGYISEDMIYRIDMNILSKFIQKANEQNIQIKEITTERQDLKSIFVQVMGEYDD</sequence>
<dbReference type="InterPro" id="IPR003439">
    <property type="entry name" value="ABC_transporter-like_ATP-bd"/>
</dbReference>
<evidence type="ECO:0000256" key="4">
    <source>
        <dbReference type="ARBA" id="ARBA00022840"/>
    </source>
</evidence>
<dbReference type="AlphaFoldDB" id="A0AAU6RAW2"/>
<dbReference type="CDD" id="cd03230">
    <property type="entry name" value="ABC_DR_subfamily_A"/>
    <property type="match status" value="1"/>
</dbReference>
<organism evidence="7">
    <name type="scientific">Macrococcus psychrotolerans</name>
    <dbReference type="NCBI Taxonomy" id="3039389"/>
    <lineage>
        <taxon>Bacteria</taxon>
        <taxon>Bacillati</taxon>
        <taxon>Bacillota</taxon>
        <taxon>Bacilli</taxon>
        <taxon>Bacillales</taxon>
        <taxon>Staphylococcaceae</taxon>
        <taxon>Macrococcus</taxon>
    </lineage>
</organism>
<dbReference type="EMBL" id="CP079955">
    <property type="protein sequence ID" value="QYA33895.2"/>
    <property type="molecule type" value="Genomic_DNA"/>
</dbReference>
<feature type="domain" description="ABC transporter" evidence="5">
    <location>
        <begin position="4"/>
        <end position="233"/>
    </location>
</feature>
<accession>A0AAT9P877</accession>
<gene>
    <name evidence="6" type="ORF">KYI10_03310</name>
    <name evidence="7" type="ORF">QA541_03450</name>
</gene>
<accession>A0AAU6RAW2</accession>
<dbReference type="SUPFAM" id="SSF52540">
    <property type="entry name" value="P-loop containing nucleoside triphosphate hydrolases"/>
    <property type="match status" value="1"/>
</dbReference>
<dbReference type="EMBL" id="CP124577">
    <property type="protein sequence ID" value="WZE67326.1"/>
    <property type="molecule type" value="Genomic_DNA"/>
</dbReference>
<evidence type="ECO:0000259" key="5">
    <source>
        <dbReference type="PROSITE" id="PS50893"/>
    </source>
</evidence>
<dbReference type="Pfam" id="PF00005">
    <property type="entry name" value="ABC_tran"/>
    <property type="match status" value="1"/>
</dbReference>
<dbReference type="GO" id="GO:0016887">
    <property type="term" value="F:ATP hydrolysis activity"/>
    <property type="evidence" value="ECO:0007669"/>
    <property type="project" value="InterPro"/>
</dbReference>
<protein>
    <submittedName>
        <fullName evidence="7">ABC transporter ATP-binding protein</fullName>
    </submittedName>
</protein>
<reference evidence="7" key="2">
    <citation type="submission" date="2023-04" db="EMBL/GenBank/DDBJ databases">
        <title>Macrococci isolated from food, foodproducing animals, and human clinical materials.</title>
        <authorList>
            <person name="Maslanova I."/>
            <person name="Svec P."/>
            <person name="Sedlacek I."/>
            <person name="Novakova D."/>
            <person name="Keller J.E."/>
            <person name="Schwendener S."/>
            <person name="Finstrlova A."/>
            <person name="Botka T."/>
            <person name="Kovarovic V."/>
            <person name="Petras P."/>
            <person name="Perreten V."/>
            <person name="Pantucek R."/>
        </authorList>
    </citation>
    <scope>NUCLEOTIDE SEQUENCE</scope>
    <source>
        <strain evidence="7">NRL/St 21/332</strain>
    </source>
</reference>
<evidence type="ECO:0000256" key="2">
    <source>
        <dbReference type="ARBA" id="ARBA00022448"/>
    </source>
</evidence>
<dbReference type="SMART" id="SM00382">
    <property type="entry name" value="AAA"/>
    <property type="match status" value="1"/>
</dbReference>
<comment type="similarity">
    <text evidence="1">Belongs to the ABC transporter superfamily.</text>
</comment>
<dbReference type="PANTHER" id="PTHR42711">
    <property type="entry name" value="ABC TRANSPORTER ATP-BINDING PROTEIN"/>
    <property type="match status" value="1"/>
</dbReference>
<dbReference type="Gene3D" id="3.40.50.300">
    <property type="entry name" value="P-loop containing nucleotide triphosphate hydrolases"/>
    <property type="match status" value="1"/>
</dbReference>
<evidence type="ECO:0000313" key="6">
    <source>
        <dbReference type="EMBL" id="QYA33895.2"/>
    </source>
</evidence>
<dbReference type="InterPro" id="IPR027417">
    <property type="entry name" value="P-loop_NTPase"/>
</dbReference>
<proteinExistence type="inferred from homology"/>
<keyword evidence="3" id="KW-0547">Nucleotide-binding</keyword>
<dbReference type="InterPro" id="IPR050763">
    <property type="entry name" value="ABC_transporter_ATP-binding"/>
</dbReference>
<reference evidence="6" key="1">
    <citation type="submission" date="2021-07" db="EMBL/GenBank/DDBJ databases">
        <title>Prevalence and characterization of methicillin-resistant Macrococcus spp. in food producing animals and meat in Switzerland in 2019.</title>
        <authorList>
            <person name="Keller J.E."/>
            <person name="Schwendener S."/>
            <person name="Neuenschwander J."/>
            <person name="Overesch G."/>
            <person name="Perreten V."/>
        </authorList>
    </citation>
    <scope>NUCLEOTIDE SEQUENCE</scope>
    <source>
        <strain evidence="6">19Msa1099</strain>
    </source>
</reference>
<evidence type="ECO:0000256" key="3">
    <source>
        <dbReference type="ARBA" id="ARBA00022741"/>
    </source>
</evidence>
<keyword evidence="4 7" id="KW-0067">ATP-binding</keyword>
<name>A0AAU6RAW2_9STAP</name>
<evidence type="ECO:0000313" key="7">
    <source>
        <dbReference type="EMBL" id="WZE67326.1"/>
    </source>
</evidence>
<dbReference type="PROSITE" id="PS50893">
    <property type="entry name" value="ABC_TRANSPORTER_2"/>
    <property type="match status" value="1"/>
</dbReference>
<dbReference type="InterPro" id="IPR003593">
    <property type="entry name" value="AAA+_ATPase"/>
</dbReference>
<dbReference type="GO" id="GO:0005524">
    <property type="term" value="F:ATP binding"/>
    <property type="evidence" value="ECO:0007669"/>
    <property type="project" value="UniProtKB-KW"/>
</dbReference>
<keyword evidence="2" id="KW-0813">Transport</keyword>
<dbReference type="RefSeq" id="WP_241427490.1">
    <property type="nucleotide sequence ID" value="NZ_CP124577.1"/>
</dbReference>
<dbReference type="PANTHER" id="PTHR42711:SF5">
    <property type="entry name" value="ABC TRANSPORTER ATP-BINDING PROTEIN NATA"/>
    <property type="match status" value="1"/>
</dbReference>
<evidence type="ECO:0000256" key="1">
    <source>
        <dbReference type="ARBA" id="ARBA00005417"/>
    </source>
</evidence>